<name>A0A7U2EWI6_PHANO</name>
<sequence length="66" mass="7214">MNLSAMPSDAISRTPTYPLIGLVSPMQYLCRRHCFICLTCFSLELPSSSRLVTTPCDAGRQSSTTS</sequence>
<accession>A0A7U2EWI6</accession>
<reference evidence="2" key="1">
    <citation type="journal article" date="2021" name="BMC Genomics">
        <title>Chromosome-level genome assembly and manually-curated proteome of model necrotroph Parastagonospora nodorum Sn15 reveals a genome-wide trove of candidate effector homologs, and redundancy of virulence-related functions within an accessory chromosome.</title>
        <authorList>
            <person name="Bertazzoni S."/>
            <person name="Jones D.A.B."/>
            <person name="Phan H.T."/>
            <person name="Tan K.-C."/>
            <person name="Hane J.K."/>
        </authorList>
    </citation>
    <scope>NUCLEOTIDE SEQUENCE [LARGE SCALE GENOMIC DNA]</scope>
    <source>
        <strain evidence="2">SN15 / ATCC MYA-4574 / FGSC 10173)</strain>
    </source>
</reference>
<dbReference type="Proteomes" id="UP000663193">
    <property type="component" value="Chromosome 4"/>
</dbReference>
<dbReference type="AlphaFoldDB" id="A0A7U2EWI6"/>
<proteinExistence type="predicted"/>
<gene>
    <name evidence="1" type="ORF">JI435_405460</name>
</gene>
<organism evidence="1 2">
    <name type="scientific">Phaeosphaeria nodorum (strain SN15 / ATCC MYA-4574 / FGSC 10173)</name>
    <name type="common">Glume blotch fungus</name>
    <name type="synonym">Parastagonospora nodorum</name>
    <dbReference type="NCBI Taxonomy" id="321614"/>
    <lineage>
        <taxon>Eukaryota</taxon>
        <taxon>Fungi</taxon>
        <taxon>Dikarya</taxon>
        <taxon>Ascomycota</taxon>
        <taxon>Pezizomycotina</taxon>
        <taxon>Dothideomycetes</taxon>
        <taxon>Pleosporomycetidae</taxon>
        <taxon>Pleosporales</taxon>
        <taxon>Pleosporineae</taxon>
        <taxon>Phaeosphaeriaceae</taxon>
        <taxon>Parastagonospora</taxon>
    </lineage>
</organism>
<evidence type="ECO:0000313" key="1">
    <source>
        <dbReference type="EMBL" id="QRC94247.1"/>
    </source>
</evidence>
<evidence type="ECO:0000313" key="2">
    <source>
        <dbReference type="Proteomes" id="UP000663193"/>
    </source>
</evidence>
<dbReference type="VEuPathDB" id="FungiDB:JI435_405460"/>
<keyword evidence="2" id="KW-1185">Reference proteome</keyword>
<protein>
    <submittedName>
        <fullName evidence="1">Uncharacterized protein</fullName>
    </submittedName>
</protein>
<dbReference type="EMBL" id="CP069026">
    <property type="protein sequence ID" value="QRC94247.1"/>
    <property type="molecule type" value="Genomic_DNA"/>
</dbReference>